<evidence type="ECO:0000313" key="10">
    <source>
        <dbReference type="EMBL" id="RKF08627.1"/>
    </source>
</evidence>
<dbReference type="EC" id="2.6.1.16" evidence="2"/>
<evidence type="ECO:0000256" key="5">
    <source>
        <dbReference type="ARBA" id="ARBA00022679"/>
    </source>
</evidence>
<keyword evidence="7" id="KW-0315">Glutamine amidotransferase</keyword>
<accession>A0A3A8AE61</accession>
<organism evidence="10 11">
    <name type="scientific">Oceaniradius stylonematis</name>
    <dbReference type="NCBI Taxonomy" id="2184161"/>
    <lineage>
        <taxon>Bacteria</taxon>
        <taxon>Pseudomonadati</taxon>
        <taxon>Pseudomonadota</taxon>
        <taxon>Alphaproteobacteria</taxon>
        <taxon>Hyphomicrobiales</taxon>
        <taxon>Ahrensiaceae</taxon>
        <taxon>Oceaniradius</taxon>
    </lineage>
</organism>
<gene>
    <name evidence="10" type="ORF">DEM25_001180</name>
</gene>
<feature type="domain" description="Glutamine amidotransferase type-2" evidence="8">
    <location>
        <begin position="69"/>
        <end position="495"/>
    </location>
</feature>
<comment type="caution">
    <text evidence="10">The sequence shown here is derived from an EMBL/GenBank/DDBJ whole genome shotgun (WGS) entry which is preliminary data.</text>
</comment>
<dbReference type="InterPro" id="IPR046348">
    <property type="entry name" value="SIS_dom_sf"/>
</dbReference>
<evidence type="ECO:0000256" key="4">
    <source>
        <dbReference type="ARBA" id="ARBA00022576"/>
    </source>
</evidence>
<evidence type="ECO:0000256" key="2">
    <source>
        <dbReference type="ARBA" id="ARBA00012916"/>
    </source>
</evidence>
<reference evidence="10 11" key="1">
    <citation type="journal article" date="2018" name="Int. J. Syst. Bacteriol.">
        <title>Oceaniradius stylonemae gen. nov., sp. nov., isolated from a red alga, Stylonema cornu-cervi.</title>
        <authorList>
            <person name="Jeong S."/>
        </authorList>
    </citation>
    <scope>NUCLEOTIDE SEQUENCE [LARGE SCALE GENOMIC DNA]</scope>
    <source>
        <strain evidence="10 11">StC1</strain>
    </source>
</reference>
<dbReference type="InterPro" id="IPR029055">
    <property type="entry name" value="Ntn_hydrolases_N"/>
</dbReference>
<evidence type="ECO:0000259" key="9">
    <source>
        <dbReference type="PROSITE" id="PS51464"/>
    </source>
</evidence>
<evidence type="ECO:0000313" key="11">
    <source>
        <dbReference type="Proteomes" id="UP000246132"/>
    </source>
</evidence>
<protein>
    <recommendedName>
        <fullName evidence="3">Glutamine--fructose-6-phosphate aminotransferase [isomerizing]</fullName>
        <ecNumber evidence="2">2.6.1.16</ecNumber>
    </recommendedName>
</protein>
<name>A0A3A8AE61_9HYPH</name>
<dbReference type="InterPro" id="IPR001347">
    <property type="entry name" value="SIS_dom"/>
</dbReference>
<sequence length="1191" mass="126888">MERVRLRCRQSRNDIGPSWPYRCARYALMHDVTRWRRFALAPPVRCVSKQFRLRRIPPPGPCEGIRTMCGIAGYVTDEFSTDLPDSGFVSELTDKIASAGAGDRAVGTLGDVIGVLKKRFGEMMAIGFVRAVALDADLEAALRGLAARLGEHETALTALSEAGRTDLDPLIEGLRDFGWQLEAELADHAATARGLVGPGIDLNTTTALHVAIATEYVLRANDRLEVRGRDSAGIAIQLDVPAEAPGSLPDSEARALTVRAADIHAGHDAVYVTPRDAGGTTVTFIYKTANLVGRLGDNGAALRDALRDDSLFWALASRARRVSILSHTRWASHGVISVANCHPHNPSLNGDAPGDAKAALGAMYALNGDVDNHVELMTELVTNRQSAVDAAITTDAKVIPLADRLADAPSDDRMERFRAATRRLDGSVAVGCIDPMMPGEALLAQKGSGQGLYAARLADGFMFASESYGLCNAAREAANLARSVAGGSVIHLDANRGDAIMRTVNDGTPAKIKYDPIQIYARDIYRGDFDTFLEKEIHDGPASVAKTLRGRFRREKGLVAFDKLPYDIWAELREALKGGLSRIYVIGQGTAGVAAVGIGHLVEKAIARDSRLRIPVEAVRSSELSADIDAYDFKRALVIAVSQSGTTTDTNRAVDLARERGAFVHAIVNRRSSDLVRKAQSVLYTSDGRDVEMSVASTKAFYSQITAGKLTALFLAAQLGAMTDVELAYEMGELEKLPGHIAAVLADETHIGQCARDLAPYSRYWAVTGSGVNHVAALEIRIKLSELCYKSIPVDYTEDKKHIDLSTEPLTLVVANDLPGDLVGDVVKEAAIFKAHNGRPVVFATKGADADAFAGYAERVIALPDVGADLAFVLATVAGHLFGFHAAKAIDEGAQKLKPILAGLGLVAMGEQSADPEAVVAALETFVDEAADGAFNSGLGASHLAQIARLARRMREGSDVAGLAQGALPLVRDAFEETSRPVDTIRHQAKTVTVGTSRPEDALSSAIRDALAGLGLADSRMSFDNRKTLAVVSRLIDRIEWATLLDVEETQGTTLVRLASGANAPEALSGYGEQRTGIGVIGTALDTNATACGFIGREAVIAVPVTGASFSGTEQVLCLSVTMLAHASRDRKTAVMNALGTYRTTLRDWEQTLGADADAALQRRLASEDPLTVTFRPGTLVPGTDEGRQSA</sequence>
<feature type="domain" description="SIS" evidence="9">
    <location>
        <begin position="572"/>
        <end position="736"/>
    </location>
</feature>
<dbReference type="CDD" id="cd05008">
    <property type="entry name" value="SIS_GlmS_GlmD_1"/>
    <property type="match status" value="1"/>
</dbReference>
<comment type="catalytic activity">
    <reaction evidence="1">
        <text>D-fructose 6-phosphate + L-glutamine = D-glucosamine 6-phosphate + L-glutamate</text>
        <dbReference type="Rhea" id="RHEA:13237"/>
        <dbReference type="ChEBI" id="CHEBI:29985"/>
        <dbReference type="ChEBI" id="CHEBI:58359"/>
        <dbReference type="ChEBI" id="CHEBI:58725"/>
        <dbReference type="ChEBI" id="CHEBI:61527"/>
        <dbReference type="EC" id="2.6.1.16"/>
    </reaction>
</comment>
<dbReference type="GO" id="GO:0004360">
    <property type="term" value="F:glutamine-fructose-6-phosphate transaminase (isomerizing) activity"/>
    <property type="evidence" value="ECO:0007669"/>
    <property type="project" value="UniProtKB-EC"/>
</dbReference>
<evidence type="ECO:0000256" key="1">
    <source>
        <dbReference type="ARBA" id="ARBA00001031"/>
    </source>
</evidence>
<keyword evidence="6" id="KW-0677">Repeat</keyword>
<dbReference type="PANTHER" id="PTHR10937:SF0">
    <property type="entry name" value="GLUTAMINE--FRUCTOSE-6-PHOSPHATE TRANSAMINASE (ISOMERIZING)"/>
    <property type="match status" value="1"/>
</dbReference>
<dbReference type="EMBL" id="QFWV02000001">
    <property type="protein sequence ID" value="RKF08627.1"/>
    <property type="molecule type" value="Genomic_DNA"/>
</dbReference>
<dbReference type="InterPro" id="IPR017932">
    <property type="entry name" value="GATase_2_dom"/>
</dbReference>
<dbReference type="AlphaFoldDB" id="A0A3A8AE61"/>
<keyword evidence="5" id="KW-0808">Transferase</keyword>
<dbReference type="SUPFAM" id="SSF56235">
    <property type="entry name" value="N-terminal nucleophile aminohydrolases (Ntn hydrolases)"/>
    <property type="match status" value="1"/>
</dbReference>
<keyword evidence="11" id="KW-1185">Reference proteome</keyword>
<dbReference type="Pfam" id="PF01380">
    <property type="entry name" value="SIS"/>
    <property type="match status" value="1"/>
</dbReference>
<dbReference type="GO" id="GO:0097367">
    <property type="term" value="F:carbohydrate derivative binding"/>
    <property type="evidence" value="ECO:0007669"/>
    <property type="project" value="InterPro"/>
</dbReference>
<dbReference type="GO" id="GO:0006487">
    <property type="term" value="P:protein N-linked glycosylation"/>
    <property type="evidence" value="ECO:0007669"/>
    <property type="project" value="TreeGrafter"/>
</dbReference>
<evidence type="ECO:0000256" key="3">
    <source>
        <dbReference type="ARBA" id="ARBA00016090"/>
    </source>
</evidence>
<proteinExistence type="predicted"/>
<evidence type="ECO:0000259" key="8">
    <source>
        <dbReference type="PROSITE" id="PS51278"/>
    </source>
</evidence>
<dbReference type="PROSITE" id="PS51278">
    <property type="entry name" value="GATASE_TYPE_2"/>
    <property type="match status" value="1"/>
</dbReference>
<dbReference type="InterPro" id="IPR035466">
    <property type="entry name" value="GlmS/AgaS_SIS"/>
</dbReference>
<dbReference type="PROSITE" id="PS51464">
    <property type="entry name" value="SIS"/>
    <property type="match status" value="1"/>
</dbReference>
<dbReference type="GO" id="GO:0006002">
    <property type="term" value="P:fructose 6-phosphate metabolic process"/>
    <property type="evidence" value="ECO:0007669"/>
    <property type="project" value="TreeGrafter"/>
</dbReference>
<evidence type="ECO:0000256" key="6">
    <source>
        <dbReference type="ARBA" id="ARBA00022737"/>
    </source>
</evidence>
<keyword evidence="4" id="KW-0032">Aminotransferase</keyword>
<dbReference type="PANTHER" id="PTHR10937">
    <property type="entry name" value="GLUCOSAMINE--FRUCTOSE-6-PHOSPHATE AMINOTRANSFERASE, ISOMERIZING"/>
    <property type="match status" value="1"/>
</dbReference>
<dbReference type="SUPFAM" id="SSF53697">
    <property type="entry name" value="SIS domain"/>
    <property type="match status" value="1"/>
</dbReference>
<dbReference type="Gene3D" id="3.60.20.10">
    <property type="entry name" value="Glutamine Phosphoribosylpyrophosphate, subunit 1, domain 1"/>
    <property type="match status" value="1"/>
</dbReference>
<evidence type="ECO:0000256" key="7">
    <source>
        <dbReference type="ARBA" id="ARBA00022962"/>
    </source>
</evidence>
<dbReference type="Gene3D" id="3.40.50.10490">
    <property type="entry name" value="Glucose-6-phosphate isomerase like protein, domain 1"/>
    <property type="match status" value="2"/>
</dbReference>
<dbReference type="GO" id="GO:0006047">
    <property type="term" value="P:UDP-N-acetylglucosamine metabolic process"/>
    <property type="evidence" value="ECO:0007669"/>
    <property type="project" value="TreeGrafter"/>
</dbReference>
<dbReference type="Proteomes" id="UP000246132">
    <property type="component" value="Unassembled WGS sequence"/>
</dbReference>